<name>M3GAH5_9LEPT</name>
<proteinExistence type="predicted"/>
<evidence type="ECO:0000313" key="2">
    <source>
        <dbReference type="Proteomes" id="UP000011770"/>
    </source>
</evidence>
<dbReference type="AlphaFoldDB" id="M3GAH5"/>
<dbReference type="EMBL" id="AHOR02000017">
    <property type="protein sequence ID" value="EMF82964.1"/>
    <property type="molecule type" value="Genomic_DNA"/>
</dbReference>
<organism evidence="1 2">
    <name type="scientific">Leptospira weilii serovar Topaz str. LT2116</name>
    <dbReference type="NCBI Taxonomy" id="1088540"/>
    <lineage>
        <taxon>Bacteria</taxon>
        <taxon>Pseudomonadati</taxon>
        <taxon>Spirochaetota</taxon>
        <taxon>Spirochaetia</taxon>
        <taxon>Leptospirales</taxon>
        <taxon>Leptospiraceae</taxon>
        <taxon>Leptospira</taxon>
    </lineage>
</organism>
<dbReference type="Proteomes" id="UP000011770">
    <property type="component" value="Unassembled WGS sequence"/>
</dbReference>
<protein>
    <submittedName>
        <fullName evidence="1">Uncharacterized protein</fullName>
    </submittedName>
</protein>
<accession>M3GAH5</accession>
<evidence type="ECO:0000313" key="1">
    <source>
        <dbReference type="EMBL" id="EMF82964.1"/>
    </source>
</evidence>
<comment type="caution">
    <text evidence="1">The sequence shown here is derived from an EMBL/GenBank/DDBJ whole genome shotgun (WGS) entry which is preliminary data.</text>
</comment>
<reference evidence="1 2" key="1">
    <citation type="submission" date="2013-01" db="EMBL/GenBank/DDBJ databases">
        <authorList>
            <person name="Harkins D.M."/>
            <person name="Durkin A.S."/>
            <person name="Brinkac L.M."/>
            <person name="Haft D.H."/>
            <person name="Selengut J.D."/>
            <person name="Sanka R."/>
            <person name="DePew J."/>
            <person name="Purushe J."/>
            <person name="Tulsiani S.M."/>
            <person name="Graham G.C."/>
            <person name="Burns M.-A."/>
            <person name="Dohnt M.F."/>
            <person name="Smythe L.D."/>
            <person name="McKay D.B."/>
            <person name="Craig S.B."/>
            <person name="Vinetz J.M."/>
            <person name="Sutton G.G."/>
            <person name="Nierman W.C."/>
            <person name="Fouts D.E."/>
        </authorList>
    </citation>
    <scope>NUCLEOTIDE SEQUENCE [LARGE SCALE GENOMIC DNA]</scope>
    <source>
        <strain evidence="1 2">LT2116</strain>
    </source>
</reference>
<gene>
    <name evidence="1" type="ORF">LEP1GSC188_2934</name>
</gene>
<sequence>MKICFYYLEFILFLRYVELFFRILFQNPGIGKRSFRYRVEIGK</sequence>